<dbReference type="InterPro" id="IPR039564">
    <property type="entry name" value="Peptidase_C39-like"/>
</dbReference>
<sequence length="812" mass="90805">MKKRLIKAGVLSVVFLSALVISSLIINRGTDDATVDLGDPTLPRIYFTVEGYTVNTLSGYVEEMDITAMRDTITPLDVNQSLTMGIQTGEIPVKQVKYEVYSLDGEDVYKTGEAEDIQENEMTLDLSGALDENVQEAVLRIILVTEEGESYYYTRIERQDELSVKECIQFAQDFHNKTFDEANAGELSSYLEPDETSDNTTYQTVNIHSDITHILWGDLAPRISGETEWSIKESNTVYTSVLAKYQVTCIGDTGAAETYNIKEFFRVRLSEEEMYLLDYNRSMNQVFDGTQNVLDENGILLGIASGDIPYETNSNGTILAFVQERDLWIYNREKDELSQVFSFANKEGYDVRSRNDQHAVRIISMEENGSTVFAVYGYMNRGMHEGEVGVAVYYYNSGKNAVEEKAFIPSTKSFAIAEDEFGKMVYYNNEQELLFVLAGGTLYQINLEDDKQTILAEELEEGQYTVSEDGHLLAYQTSGSLNSAAEIKVQNLSTGDEYTIEAPEGDAIRPLGFVANDFIYGKLHPEDSGKSVSGEEIAPMYELEIRDVENKAVKNYSAEGTFISDILVEENLVTINRVVKSGEVYHASSPDYITNNEERKDRKVTLETVITDLKETQIRFTFNEELKSESPKILRANQILKERPITISLSDKSKSEKFYVYGVGELAAIYDKAGYAIQKAEQVSGVVISSNQTYIWEKGNRDLVYYTEAGAFEKGEGETSLEACERYMGEYAPEAKKIDLTGCTLNQVLYVINKGCPVIALTDSSHAILLTGYTTTDVTYVDPDTGEENTVSVNDMEAMANGSGNTFIGYVH</sequence>
<dbReference type="Pfam" id="PF13529">
    <property type="entry name" value="Peptidase_C39_2"/>
    <property type="match status" value="1"/>
</dbReference>
<evidence type="ECO:0000313" key="3">
    <source>
        <dbReference type="Proteomes" id="UP000652477"/>
    </source>
</evidence>
<accession>A0A923RQT5</accession>
<gene>
    <name evidence="2" type="ORF">H8S37_13265</name>
</gene>
<dbReference type="AlphaFoldDB" id="A0A923RQT5"/>
<feature type="domain" description="Peptidase C39-like" evidence="1">
    <location>
        <begin position="723"/>
        <end position="783"/>
    </location>
</feature>
<dbReference type="EMBL" id="JACOPF010000003">
    <property type="protein sequence ID" value="MBC5689880.1"/>
    <property type="molecule type" value="Genomic_DNA"/>
</dbReference>
<comment type="caution">
    <text evidence="2">The sequence shown here is derived from an EMBL/GenBank/DDBJ whole genome shotgun (WGS) entry which is preliminary data.</text>
</comment>
<name>A0A923RQT5_9FIRM</name>
<protein>
    <submittedName>
        <fullName evidence="2">C39 family peptidase</fullName>
    </submittedName>
</protein>
<reference evidence="2" key="1">
    <citation type="submission" date="2020-08" db="EMBL/GenBank/DDBJ databases">
        <title>Genome public.</title>
        <authorList>
            <person name="Liu C."/>
            <person name="Sun Q."/>
        </authorList>
    </citation>
    <scope>NUCLEOTIDE SEQUENCE</scope>
    <source>
        <strain evidence="2">NSJ-55</strain>
    </source>
</reference>
<organism evidence="2 3">
    <name type="scientific">Mediterraneibacter hominis</name>
    <dbReference type="NCBI Taxonomy" id="2763054"/>
    <lineage>
        <taxon>Bacteria</taxon>
        <taxon>Bacillati</taxon>
        <taxon>Bacillota</taxon>
        <taxon>Clostridia</taxon>
        <taxon>Lachnospirales</taxon>
        <taxon>Lachnospiraceae</taxon>
        <taxon>Mediterraneibacter</taxon>
    </lineage>
</organism>
<dbReference type="SUPFAM" id="SSF82171">
    <property type="entry name" value="DPP6 N-terminal domain-like"/>
    <property type="match status" value="1"/>
</dbReference>
<keyword evidence="3" id="KW-1185">Reference proteome</keyword>
<dbReference type="Proteomes" id="UP000652477">
    <property type="component" value="Unassembled WGS sequence"/>
</dbReference>
<evidence type="ECO:0000259" key="1">
    <source>
        <dbReference type="Pfam" id="PF13529"/>
    </source>
</evidence>
<proteinExistence type="predicted"/>
<evidence type="ECO:0000313" key="2">
    <source>
        <dbReference type="EMBL" id="MBC5689880.1"/>
    </source>
</evidence>
<dbReference type="Gene3D" id="3.90.70.10">
    <property type="entry name" value="Cysteine proteinases"/>
    <property type="match status" value="1"/>
</dbReference>
<dbReference type="RefSeq" id="WP_186876547.1">
    <property type="nucleotide sequence ID" value="NZ_JACOPF010000003.1"/>
</dbReference>